<dbReference type="InterPro" id="IPR050708">
    <property type="entry name" value="T6SS_VgrG/RHS"/>
</dbReference>
<evidence type="ECO:0000313" key="3">
    <source>
        <dbReference type="Proteomes" id="UP000476411"/>
    </source>
</evidence>
<accession>A0A6B9ZDL8</accession>
<dbReference type="EMBL" id="CP048113">
    <property type="protein sequence ID" value="QHS58603.1"/>
    <property type="molecule type" value="Genomic_DNA"/>
</dbReference>
<dbReference type="RefSeq" id="WP_162330306.1">
    <property type="nucleotide sequence ID" value="NZ_CP048113.1"/>
</dbReference>
<dbReference type="NCBIfam" id="TIGR03696">
    <property type="entry name" value="Rhs_assc_core"/>
    <property type="match status" value="1"/>
</dbReference>
<feature type="signal peptide" evidence="1">
    <location>
        <begin position="1"/>
        <end position="28"/>
    </location>
</feature>
<protein>
    <submittedName>
        <fullName evidence="2">RHS repeat-associated core domain-containing protein</fullName>
    </submittedName>
</protein>
<reference evidence="2 3" key="1">
    <citation type="submission" date="2020-01" db="EMBL/GenBank/DDBJ databases">
        <title>Complete genome sequence of Chitinophaga sp. H33E-04 isolated from quinoa roots.</title>
        <authorList>
            <person name="Weon H.-Y."/>
            <person name="Lee S.A."/>
        </authorList>
    </citation>
    <scope>NUCLEOTIDE SEQUENCE [LARGE SCALE GENOMIC DNA]</scope>
    <source>
        <strain evidence="2 3">H33E-04</strain>
    </source>
</reference>
<organism evidence="2 3">
    <name type="scientific">Chitinophaga agri</name>
    <dbReference type="NCBI Taxonomy" id="2703787"/>
    <lineage>
        <taxon>Bacteria</taxon>
        <taxon>Pseudomonadati</taxon>
        <taxon>Bacteroidota</taxon>
        <taxon>Chitinophagia</taxon>
        <taxon>Chitinophagales</taxon>
        <taxon>Chitinophagaceae</taxon>
        <taxon>Chitinophaga</taxon>
    </lineage>
</organism>
<proteinExistence type="predicted"/>
<keyword evidence="3" id="KW-1185">Reference proteome</keyword>
<evidence type="ECO:0000256" key="1">
    <source>
        <dbReference type="SAM" id="SignalP"/>
    </source>
</evidence>
<evidence type="ECO:0000313" key="2">
    <source>
        <dbReference type="EMBL" id="QHS58603.1"/>
    </source>
</evidence>
<dbReference type="InterPro" id="IPR022385">
    <property type="entry name" value="Rhs_assc_core"/>
</dbReference>
<dbReference type="Gene3D" id="2.180.10.10">
    <property type="entry name" value="RHS repeat-associated core"/>
    <property type="match status" value="1"/>
</dbReference>
<dbReference type="Proteomes" id="UP000476411">
    <property type="component" value="Chromosome"/>
</dbReference>
<dbReference type="PANTHER" id="PTHR32305">
    <property type="match status" value="1"/>
</dbReference>
<dbReference type="KEGG" id="chih:GWR21_03020"/>
<name>A0A6B9ZDL8_9BACT</name>
<dbReference type="PANTHER" id="PTHR32305:SF15">
    <property type="entry name" value="PROTEIN RHSA-RELATED"/>
    <property type="match status" value="1"/>
</dbReference>
<gene>
    <name evidence="2" type="ORF">GWR21_03020</name>
</gene>
<keyword evidence="1" id="KW-0732">Signal</keyword>
<sequence>MNIERRIKQFLRGALFLLLAYLPQLTHAQTGGQIILKRILDGAKGQLVADSAIAVSDTAYFGSGLAGKLDTPYQVKNIITFSINEYAKVVLPDSFRATANLRIYYTLPDLSVDSVDQSLSINYDTAGTYTMRSSFVFNGAHRVNVKILGVTIIGGDTNKASSRTTNTVSTDILSALMVTNEIEVHPVYKLSCTADAVKSVSHDIASVAKTGELVVSWPLMTGADVYDLEWAYVDQTALSDGRYGSPSNPSAELLFEDNTTRVTIATNSYSIPLLYDAIGTLYYRVRGVQEKAGYQRIETGWSSNATGGLGAFSFGGHEPGLNWQSNIDFAEDGKRKVTIKYYDGSLRNHQTMTKDNSTNTVIATEVFYDYQGRPALQVMPAPTLSKILNYAHNLNAALNGAEYDKDQYDALAIPESYLTASAAQMSSTSGSNQYYSNNNPEKLIGNSQYLPNADGYAFSETEYTADNTGRIQRQSSVGKTFKLGSGHETKYSYNTPTKNELYALFGTEVGDVTHYFKNTVTDGNGQTTVTYLDMHNRTIATALAGVPENGDLENLSSLNSIVVTDTVSGAENAIIEGNRITSRKEHFATQGDSVRFVYELTPPVLQKQNCKDTVICYTGMYDLEIRITDDVFSQHLPGGKPVDTVLRAKLDTISVDCDQPVKPIRLAFSLWLDKGSYTFTKTLTISQAAMDYYRDSVFLKSNVCKSYEQILEEQKAIQRTIPCEPDCASCLAGIGLWEEYRIRYMNDNGYVGDSVNYRAEAWASYNEALATCNELCGKGTETDAMRQAMLLDMSAPGGQYALPRDTANRYSIFYLDMKDTTYNYADTSIHYLNEIGERDMVYDIAGGQYVLPQKLGPAEFAAAFKSSWAEALLPLHPEYCKLLTKNGYRLSEEWDMAFEKVETYQEARDAGYLNPQGMSNRNFPINKKDPLDNTTLTGKLISQLEHFNGGSYDMWRVAVASVKCDESGAGCINSYSSPEDAFNSAKLCEGDLNMAWRSFRSMYLGAKRTVIDDYLKSLNCGASAKELLDSGKVLRFTSSTDQLANAGLGASSAYLKDKNAAETASRTLSDSAYTANCTAYVSYWVQQLSGCYDTTAIKTDIIPKLLAVCKEGSDVDHPRGSSSVRPGSTNAYRSFEEVIDEYNRLRGRSKDLVCNADVITMPKPYDRQVSYGDQPTYAPPTDCQCDKISELKQEYAAMKHSGETFSAYISRKRGVSISQDDLEALATACNNRNSSCNWLPKQLVLPSIFQCNVAPACATCEEVTRLYISFKTSYGITPEMKEEDSVQDKKNALFAAYMNNRLGFAKQAWEYLSFINDSCKQPSGNVVQVCKPGSLKGNPQVSTYSNGSVDEINDIVRSRDGGYLLAGWTRGCSNGEEDAYLIKTDSTGALLWSKTYGAENHEEIKRIRQTRDGGYIGIGSTNSYCYDNGAILLVKFDSAGVIQWNKALDLGSNGYTGKGTDVIETLDSNYAFAGQGLPSKWIMGVVTGEGELKWSKVLSSSDRKEQMNIVENGDTLVAGTAIAIGSGKYDAAILKFSKVDGNLLEQSGYSADNSDHIPGSILKTASGYKLVGLNSATLVDISSTGSIVSARKAAAPGSIIAGSVTATGTRDGSLLLSQSVSGSTGGAYWQKIGINNGVLWSSHVGVSGQEYLRHIVSNTDGTMAGGGVMDGKAMLMLANVSGKTGCKDSSEIITSVDILASTLRKSLPAQTITDLAPNLLSAIALNEKNCSPIRNMSSCPGMDSCYTVYDLPLLCGNMGVFPTVPLDESTACSDSTFFAESAATTIYKAYTDSVKNDFNEKYLATALQAASLEKFAVTYSTSEYHYTLYYYNQAGTLVKTVPPAGVVKNMRQSWVDSVTVAKAANQKLVPAHTMATEYRYNSLGGVIAQKTPDAGISQFWYDRMGRLVLSQNYKQKGKFLYGYTLYDDLGRATELGELSSAASMTDIVSRRPGSLASWLNNVASSRHQITRTTYDLAYMFFDDNSFVGRNLRNRVSWTALYNGTESLAGGKHTTATFYSYDIHGNVETLLQDYREGAMAAGGQRFKKIAYNYDVVSGKVNEVAYQAGESDAFYHRYDYDAENRLTNVETSHDKVYWENDAYYDYYKHGPLARTVIGHQQVQGIDNVYTLQGNIKGVNSTTLDAANDPGEDGKLGSAVPKDAFGFTLHYYGSEDYKPINAAKKPFAVAAGDFKPLYNSNVAASSQHIATIGDPLLYNYQYDVLNRLKGMQAYKGLNQSTNTWEVVPLEDFKESMSYDGNGNILTYNRNGNNTFANNSLEMDKLSYNYRPGTHKLDWIDDAVATENYNNDIDRQQSGNYVYDSIGNLIGDVAAGIVTVEWNIYGKIAYIVKANNDTIHYTYDIAGNRISKRYQNITTWYVRDASGNVLSTYTRDADGPVLLSEMALYGANRLGMVDVESGTLSNNETSVVLAKLGSGEVIDFVRGNKRFELSNHLGNVLATVTDKKFARASGDNILYDFNLLSANEYYPFGMQMPGRNYNTTAYRYGFNGKENDNEVKGDDNSIDFGARIYDPRVGRMLSVDPAADEYPALSPYSGLGNNPTIFIDPDGKRIYFVPGLGYDATKGDKNSPYARQGQNSGGVADVLRQYLQDNNTYSKTIQGSKGGRFADMGYVAWHGQRPRLDIENDDRVMMVINGIKDDLQRNPLKRSEGEQMNLLGTSQGSVTVAQAAVAMLENPEKFGLEKGFKIDNLVLAGSPVSPKSALYKRLQELETQGKIGKLEYEDFQADGDVVSGLASTTRVGAMVKGSKFLGKIAQAISLALRKQEQKDVHIRAAENLPIEINGEKNTFGGHIKKLFERKHIH</sequence>
<feature type="chain" id="PRO_5025367444" evidence="1">
    <location>
        <begin position="29"/>
        <end position="2821"/>
    </location>
</feature>